<dbReference type="SUPFAM" id="SSF56300">
    <property type="entry name" value="Metallo-dependent phosphatases"/>
    <property type="match status" value="1"/>
</dbReference>
<dbReference type="EMBL" id="AJWY01012712">
    <property type="protein sequence ID" value="EKC49184.1"/>
    <property type="molecule type" value="Genomic_DNA"/>
</dbReference>
<sequence>MIIFAGDIGNMASGFAYDTYKAAFKSVFGEKMPIVQSIMGNHDYYGLRTPENCRRLFTKKIGSSPFTHYTVNGFHFIGVSPDCEKMSDGYRKILPYLKIEIELAKKECGDRPIFVTTHNCAENTVYGSDDWGDKGLFDLFSQYPNLINFAGHLHYSLLDERSVWQGAFTAFGTQSTSYVELENGKVNGSVPPDAYMFPMGYLLDFEEESITVRRMNFRLGKEEKPNMSVKIPYAVTKADFISERKHNSLPVMPNAYGHTEYDENGNTYLCFDKGESDDFVHSYAVFYSDGTRYDYFSDFYKGISSMADEVKLPVYSKSPGVYNIKVYAIDSYGSISDSYTSIDRSEVRRRKTYRRKLAPEIKY</sequence>
<proteinExistence type="predicted"/>
<dbReference type="InterPro" id="IPR029052">
    <property type="entry name" value="Metallo-depent_PP-like"/>
</dbReference>
<reference evidence="1" key="1">
    <citation type="journal article" date="2013" name="Environ. Microbiol.">
        <title>Microbiota from the distal guts of lean and obese adolescents exhibit partial functional redundancy besides clear differences in community structure.</title>
        <authorList>
            <person name="Ferrer M."/>
            <person name="Ruiz A."/>
            <person name="Lanza F."/>
            <person name="Haange S.B."/>
            <person name="Oberbach A."/>
            <person name="Till H."/>
            <person name="Bargiela R."/>
            <person name="Campoy C."/>
            <person name="Segura M.T."/>
            <person name="Richter M."/>
            <person name="von Bergen M."/>
            <person name="Seifert J."/>
            <person name="Suarez A."/>
        </authorList>
    </citation>
    <scope>NUCLEOTIDE SEQUENCE</scope>
</reference>
<comment type="caution">
    <text evidence="1">The sequence shown here is derived from an EMBL/GenBank/DDBJ whole genome shotgun (WGS) entry which is preliminary data.</text>
</comment>
<evidence type="ECO:0000313" key="1">
    <source>
        <dbReference type="EMBL" id="EKC49184.1"/>
    </source>
</evidence>
<name>K1S1E3_9ZZZZ</name>
<protein>
    <submittedName>
        <fullName evidence="1">Purple acid phosphatase/fibronectin domain protein</fullName>
    </submittedName>
</protein>
<organism evidence="1">
    <name type="scientific">human gut metagenome</name>
    <dbReference type="NCBI Taxonomy" id="408170"/>
    <lineage>
        <taxon>unclassified sequences</taxon>
        <taxon>metagenomes</taxon>
        <taxon>organismal metagenomes</taxon>
    </lineage>
</organism>
<gene>
    <name evidence="1" type="ORF">LEA_18522</name>
</gene>
<accession>K1S1E3</accession>
<dbReference type="AlphaFoldDB" id="K1S1E3"/>
<dbReference type="Gene3D" id="3.60.21.10">
    <property type="match status" value="1"/>
</dbReference>